<gene>
    <name evidence="1" type="ORF">CWATWH0003_4554</name>
</gene>
<evidence type="ECO:0000313" key="1">
    <source>
        <dbReference type="EMBL" id="EHJ10661.1"/>
    </source>
</evidence>
<dbReference type="PATRIC" id="fig|423471.3.peg.4261"/>
<dbReference type="EMBL" id="AESD01000683">
    <property type="protein sequence ID" value="EHJ10661.1"/>
    <property type="molecule type" value="Genomic_DNA"/>
</dbReference>
<sequence>MESTEIKQTITKSLDNLNLEQLALVEKILTEMTTYFKTNKSLENTSETPSNNDDPLAQLRNSDFIGCFSDDPNLSENSENIAQRILSNV</sequence>
<dbReference type="Proteomes" id="UP000003477">
    <property type="component" value="Unassembled WGS sequence"/>
</dbReference>
<proteinExistence type="predicted"/>
<dbReference type="GeneID" id="88767966"/>
<protein>
    <submittedName>
        <fullName evidence="1">Uncharacterized protein</fullName>
    </submittedName>
</protein>
<evidence type="ECO:0000313" key="2">
    <source>
        <dbReference type="Proteomes" id="UP000003477"/>
    </source>
</evidence>
<comment type="caution">
    <text evidence="1">The sequence shown here is derived from an EMBL/GenBank/DDBJ whole genome shotgun (WGS) entry which is preliminary data.</text>
</comment>
<organism evidence="1 2">
    <name type="scientific">Crocosphaera watsonii WH 0003</name>
    <dbReference type="NCBI Taxonomy" id="423471"/>
    <lineage>
        <taxon>Bacteria</taxon>
        <taxon>Bacillati</taxon>
        <taxon>Cyanobacteriota</taxon>
        <taxon>Cyanophyceae</taxon>
        <taxon>Oscillatoriophycideae</taxon>
        <taxon>Chroococcales</taxon>
        <taxon>Aphanothecaceae</taxon>
        <taxon>Crocosphaera</taxon>
    </lineage>
</organism>
<reference evidence="1 2" key="1">
    <citation type="journal article" date="2011" name="Front. Microbiol.">
        <title>Two Strains of Crocosphaera watsonii with Highly Conserved Genomes are Distinguished by Strain-Specific Features.</title>
        <authorList>
            <person name="Bench S.R."/>
            <person name="Ilikchyan I.N."/>
            <person name="Tripp H.J."/>
            <person name="Zehr J.P."/>
        </authorList>
    </citation>
    <scope>NUCLEOTIDE SEQUENCE [LARGE SCALE GENOMIC DNA]</scope>
    <source>
        <strain evidence="1 2">WH 0003</strain>
    </source>
</reference>
<dbReference type="RefSeq" id="WP_007312419.1">
    <property type="nucleotide sequence ID" value="NZ_AESD01000683.1"/>
</dbReference>
<accession>G5JAU3</accession>
<dbReference type="AlphaFoldDB" id="G5JAU3"/>
<name>G5JAU3_CROWT</name>